<dbReference type="EMBL" id="VXDD01000002">
    <property type="protein sequence ID" value="KAB0302347.1"/>
    <property type="molecule type" value="Genomic_DNA"/>
</dbReference>
<dbReference type="EMBL" id="JFFR01000004">
    <property type="protein sequence ID" value="KDN29645.1"/>
    <property type="molecule type" value="Genomic_DNA"/>
</dbReference>
<dbReference type="Proteomes" id="UP000326687">
    <property type="component" value="Unassembled WGS sequence"/>
</dbReference>
<dbReference type="STRING" id="212667.VFDL14_23085"/>
<evidence type="ECO:0000313" key="3">
    <source>
        <dbReference type="Proteomes" id="UP000027219"/>
    </source>
</evidence>
<dbReference type="AlphaFoldDB" id="A0A066URF8"/>
<dbReference type="RefSeq" id="WP_032549870.1">
    <property type="nucleotide sequence ID" value="NZ_BTGL01000027.1"/>
</dbReference>
<evidence type="ECO:0000313" key="4">
    <source>
        <dbReference type="Proteomes" id="UP000326687"/>
    </source>
</evidence>
<dbReference type="OrthoDB" id="5917471at2"/>
<gene>
    <name evidence="1" type="ORF">F2Z80_15065</name>
    <name evidence="2" type="ORF">VFDL14_23085</name>
</gene>
<keyword evidence="3" id="KW-1185">Reference proteome</keyword>
<evidence type="ECO:0000313" key="2">
    <source>
        <dbReference type="EMBL" id="KDN29645.1"/>
    </source>
</evidence>
<comment type="caution">
    <text evidence="2">The sequence shown here is derived from an EMBL/GenBank/DDBJ whole genome shotgun (WGS) entry which is preliminary data.</text>
</comment>
<reference evidence="2 3" key="1">
    <citation type="submission" date="2014-02" db="EMBL/GenBank/DDBJ databases">
        <title>Vibrio fortis Dalian14 Genome Sequencing.</title>
        <authorList>
            <person name="Wang Y."/>
            <person name="Song L."/>
            <person name="Liu G."/>
            <person name="Ding J."/>
        </authorList>
    </citation>
    <scope>NUCLEOTIDE SEQUENCE [LARGE SCALE GENOMIC DNA]</scope>
    <source>
        <strain evidence="2 3">Dalian14</strain>
    </source>
</reference>
<accession>A0A066URF8</accession>
<protein>
    <submittedName>
        <fullName evidence="2">RepB</fullName>
    </submittedName>
</protein>
<proteinExistence type="predicted"/>
<dbReference type="Proteomes" id="UP000027219">
    <property type="component" value="Unassembled WGS sequence"/>
</dbReference>
<reference evidence="1 4" key="2">
    <citation type="submission" date="2019-09" db="EMBL/GenBank/DDBJ databases">
        <title>Vibrio Fortis S7-72.</title>
        <authorList>
            <person name="Das S.K."/>
        </authorList>
    </citation>
    <scope>NUCLEOTIDE SEQUENCE [LARGE SCALE GENOMIC DNA]</scope>
    <source>
        <strain evidence="1 4">S7-72</strain>
    </source>
</reference>
<evidence type="ECO:0000313" key="1">
    <source>
        <dbReference type="EMBL" id="KAB0302347.1"/>
    </source>
</evidence>
<sequence length="78" mass="8877">MTLNELRTLYRENLLVEAIIEPSIQEGAWVVEFRHMSGGFVLLTDVHGEECHYADLDLASKSAMAVGFQQVRIENQQQ</sequence>
<organism evidence="2 3">
    <name type="scientific">Vibrio fortis</name>
    <dbReference type="NCBI Taxonomy" id="212667"/>
    <lineage>
        <taxon>Bacteria</taxon>
        <taxon>Pseudomonadati</taxon>
        <taxon>Pseudomonadota</taxon>
        <taxon>Gammaproteobacteria</taxon>
        <taxon>Vibrionales</taxon>
        <taxon>Vibrionaceae</taxon>
        <taxon>Vibrio</taxon>
    </lineage>
</organism>
<name>A0A066URF8_9VIBR</name>